<evidence type="ECO:0000256" key="1">
    <source>
        <dbReference type="ARBA" id="ARBA00022679"/>
    </source>
</evidence>
<dbReference type="Proteomes" id="UP000278081">
    <property type="component" value="Unassembled WGS sequence"/>
</dbReference>
<dbReference type="SUPFAM" id="SSF55729">
    <property type="entry name" value="Acyl-CoA N-acyltransferases (Nat)"/>
    <property type="match status" value="1"/>
</dbReference>
<dbReference type="GO" id="GO:0016747">
    <property type="term" value="F:acyltransferase activity, transferring groups other than amino-acyl groups"/>
    <property type="evidence" value="ECO:0007669"/>
    <property type="project" value="InterPro"/>
</dbReference>
<dbReference type="EMBL" id="RJTJ01000014">
    <property type="protein sequence ID" value="RUM05219.1"/>
    <property type="molecule type" value="Genomic_DNA"/>
</dbReference>
<comment type="caution">
    <text evidence="4">The sequence shown here is derived from an EMBL/GenBank/DDBJ whole genome shotgun (WGS) entry which is preliminary data.</text>
</comment>
<keyword evidence="2" id="KW-0012">Acyltransferase</keyword>
<dbReference type="PROSITE" id="PS51186">
    <property type="entry name" value="GNAT"/>
    <property type="match status" value="1"/>
</dbReference>
<sequence length="166" mass="18147">MTIVRLDQDFTRWDELLALILAAFASMNGRIDPPSSALKLTTESLAEKARAEIGHIALDGEKLIGCLFLRPESDCLYVGKLAVLPELQGKGLGKRLLAIAEETAASLGLAALRLETRIELTDNHAVFAAWGFSRTAEKAHPGFARTTFVEMRKVLASRTRTARISL</sequence>
<dbReference type="PANTHER" id="PTHR43877:SF2">
    <property type="entry name" value="AMINOALKYLPHOSPHONATE N-ACETYLTRANSFERASE-RELATED"/>
    <property type="match status" value="1"/>
</dbReference>
<evidence type="ECO:0000313" key="4">
    <source>
        <dbReference type="EMBL" id="RUM05219.1"/>
    </source>
</evidence>
<dbReference type="RefSeq" id="WP_126910121.1">
    <property type="nucleotide sequence ID" value="NZ_ML133761.1"/>
</dbReference>
<dbReference type="InterPro" id="IPR016181">
    <property type="entry name" value="Acyl_CoA_acyltransferase"/>
</dbReference>
<keyword evidence="1 4" id="KW-0808">Transferase</keyword>
<evidence type="ECO:0000313" key="5">
    <source>
        <dbReference type="Proteomes" id="UP000278081"/>
    </source>
</evidence>
<reference evidence="4 5" key="1">
    <citation type="submission" date="2018-11" db="EMBL/GenBank/DDBJ databases">
        <title>Rhizobium chutanense sp. nov., isolated from root nodules of Phaseolus vulgaris in China.</title>
        <authorList>
            <person name="Huo Y."/>
        </authorList>
    </citation>
    <scope>NUCLEOTIDE SEQUENCE [LARGE SCALE GENOMIC DNA]</scope>
    <source>
        <strain evidence="4 5">C16</strain>
    </source>
</reference>
<gene>
    <name evidence="4" type="ORF">EFR84_17470</name>
</gene>
<dbReference type="Gene3D" id="3.40.630.30">
    <property type="match status" value="1"/>
</dbReference>
<dbReference type="AlphaFoldDB" id="A0A432NZU6"/>
<dbReference type="CDD" id="cd04301">
    <property type="entry name" value="NAT_SF"/>
    <property type="match status" value="1"/>
</dbReference>
<protein>
    <submittedName>
        <fullName evidence="4">GNAT family N-acetyltransferase</fullName>
    </submittedName>
</protein>
<evidence type="ECO:0000259" key="3">
    <source>
        <dbReference type="PROSITE" id="PS51186"/>
    </source>
</evidence>
<evidence type="ECO:0000256" key="2">
    <source>
        <dbReference type="ARBA" id="ARBA00023315"/>
    </source>
</evidence>
<organism evidence="4 5">
    <name type="scientific">Rhizobium chutanense</name>
    <dbReference type="NCBI Taxonomy" id="2035448"/>
    <lineage>
        <taxon>Bacteria</taxon>
        <taxon>Pseudomonadati</taxon>
        <taxon>Pseudomonadota</taxon>
        <taxon>Alphaproteobacteria</taxon>
        <taxon>Hyphomicrobiales</taxon>
        <taxon>Rhizobiaceae</taxon>
        <taxon>Rhizobium/Agrobacterium group</taxon>
        <taxon>Rhizobium</taxon>
    </lineage>
</organism>
<dbReference type="InterPro" id="IPR000182">
    <property type="entry name" value="GNAT_dom"/>
</dbReference>
<feature type="domain" description="N-acetyltransferase" evidence="3">
    <location>
        <begin position="1"/>
        <end position="156"/>
    </location>
</feature>
<proteinExistence type="predicted"/>
<dbReference type="OrthoDB" id="9789603at2"/>
<dbReference type="PANTHER" id="PTHR43877">
    <property type="entry name" value="AMINOALKYLPHOSPHONATE N-ACETYLTRANSFERASE-RELATED-RELATED"/>
    <property type="match status" value="1"/>
</dbReference>
<dbReference type="Pfam" id="PF00583">
    <property type="entry name" value="Acetyltransf_1"/>
    <property type="match status" value="1"/>
</dbReference>
<name>A0A432NZU6_9HYPH</name>
<dbReference type="InterPro" id="IPR050832">
    <property type="entry name" value="Bact_Acetyltransf"/>
</dbReference>
<accession>A0A432NZU6</accession>